<proteinExistence type="predicted"/>
<dbReference type="EMBL" id="BALG01000151">
    <property type="protein sequence ID" value="GAC42834.1"/>
    <property type="molecule type" value="Genomic_DNA"/>
</dbReference>
<feature type="domain" description="SpoVR protein-like N-terminal" evidence="1">
    <location>
        <begin position="5"/>
        <end position="59"/>
    </location>
</feature>
<keyword evidence="3" id="KW-1185">Reference proteome</keyword>
<name>M9M1N2_PAEPP</name>
<evidence type="ECO:0000313" key="2">
    <source>
        <dbReference type="EMBL" id="GAC42834.1"/>
    </source>
</evidence>
<protein>
    <submittedName>
        <fullName evidence="2">Uncharacterized conserved protein</fullName>
    </submittedName>
</protein>
<accession>M9M1N2</accession>
<reference evidence="2 3" key="1">
    <citation type="submission" date="2012-10" db="EMBL/GenBank/DDBJ databases">
        <title>Draft Genome Sequence of Paenibacillus popilliae ATCC 14706T.</title>
        <authorList>
            <person name="Iiyama K."/>
            <person name="Mori K."/>
            <person name="Mon H."/>
            <person name="Chieda Y."/>
            <person name="Lee J.M."/>
            <person name="Kusakabe T."/>
            <person name="Tashiro K."/>
            <person name="Asano S."/>
            <person name="Yasunaga-Aoki C."/>
            <person name="Shimizu S."/>
        </authorList>
    </citation>
    <scope>NUCLEOTIDE SEQUENCE [LARGE SCALE GENOMIC DNA]</scope>
    <source>
        <strain evidence="2 3">ATCC 14706</strain>
    </source>
</reference>
<dbReference type="OrthoDB" id="9784270at2"/>
<dbReference type="PANTHER" id="PTHR30029:SF2">
    <property type="entry name" value="STAGE V SPORULATION PROTEIN R"/>
    <property type="match status" value="1"/>
</dbReference>
<organism evidence="2 3">
    <name type="scientific">Paenibacillus popilliae ATCC 14706</name>
    <dbReference type="NCBI Taxonomy" id="1212764"/>
    <lineage>
        <taxon>Bacteria</taxon>
        <taxon>Bacillati</taxon>
        <taxon>Bacillota</taxon>
        <taxon>Bacilli</taxon>
        <taxon>Bacillales</taxon>
        <taxon>Paenibacillaceae</taxon>
        <taxon>Paenibacillus</taxon>
    </lineage>
</organism>
<evidence type="ECO:0000313" key="3">
    <source>
        <dbReference type="Proteomes" id="UP000029453"/>
    </source>
</evidence>
<sequence length="70" mass="7985">MTSDDIQALNDAIDKITEIAAGFGLDFFPMRYEICPADIIYTFGAYGMPTRFSHWSFGNIKHNIYENSIE</sequence>
<dbReference type="Proteomes" id="UP000029453">
    <property type="component" value="Unassembled WGS sequence"/>
</dbReference>
<gene>
    <name evidence="2" type="ORF">PPOP_2194</name>
</gene>
<comment type="caution">
    <text evidence="2">The sequence shown here is derived from an EMBL/GenBank/DDBJ whole genome shotgun (WGS) entry which is preliminary data.</text>
</comment>
<dbReference type="PANTHER" id="PTHR30029">
    <property type="entry name" value="STAGE V SPORULATION PROTEIN R"/>
    <property type="match status" value="1"/>
</dbReference>
<dbReference type="InterPro" id="IPR056174">
    <property type="entry name" value="SpoVR_N"/>
</dbReference>
<dbReference type="InterPro" id="IPR007390">
    <property type="entry name" value="Spore_V_R"/>
</dbReference>
<dbReference type="Pfam" id="PF04293">
    <property type="entry name" value="SpoVR"/>
    <property type="match status" value="1"/>
</dbReference>
<evidence type="ECO:0000259" key="1">
    <source>
        <dbReference type="Pfam" id="PF04293"/>
    </source>
</evidence>
<dbReference type="AlphaFoldDB" id="M9M1N2"/>